<evidence type="ECO:0000259" key="2">
    <source>
        <dbReference type="PROSITE" id="PS51736"/>
    </source>
</evidence>
<feature type="coiled-coil region" evidence="1">
    <location>
        <begin position="391"/>
        <end position="418"/>
    </location>
</feature>
<dbReference type="Gene3D" id="3.90.1750.20">
    <property type="entry name" value="Putative Large Serine Recombinase, Chain B, Domain 2"/>
    <property type="match status" value="1"/>
</dbReference>
<reference evidence="4" key="2">
    <citation type="submission" date="2020-09" db="EMBL/GenBank/DDBJ databases">
        <authorList>
            <person name="Sun Q."/>
            <person name="Zhou Y."/>
        </authorList>
    </citation>
    <scope>NUCLEOTIDE SEQUENCE</scope>
    <source>
        <strain evidence="4">CGMCC 1.12827</strain>
    </source>
</reference>
<dbReference type="AlphaFoldDB" id="A0A916T4M9"/>
<dbReference type="InterPro" id="IPR036162">
    <property type="entry name" value="Resolvase-like_N_sf"/>
</dbReference>
<keyword evidence="1" id="KW-0175">Coiled coil</keyword>
<dbReference type="Gene3D" id="3.40.50.1390">
    <property type="entry name" value="Resolvase, N-terminal catalytic domain"/>
    <property type="match status" value="1"/>
</dbReference>
<keyword evidence="5" id="KW-1185">Reference proteome</keyword>
<dbReference type="Pfam" id="PF13408">
    <property type="entry name" value="Zn_ribbon_recom"/>
    <property type="match status" value="1"/>
</dbReference>
<dbReference type="PROSITE" id="PS51737">
    <property type="entry name" value="RECOMBINASE_DNA_BIND"/>
    <property type="match status" value="1"/>
</dbReference>
<dbReference type="Proteomes" id="UP000621454">
    <property type="component" value="Unassembled WGS sequence"/>
</dbReference>
<comment type="caution">
    <text evidence="4">The sequence shown here is derived from an EMBL/GenBank/DDBJ whole genome shotgun (WGS) entry which is preliminary data.</text>
</comment>
<dbReference type="PROSITE" id="PS51736">
    <property type="entry name" value="RECOMBINASES_3"/>
    <property type="match status" value="1"/>
</dbReference>
<evidence type="ECO:0000313" key="4">
    <source>
        <dbReference type="EMBL" id="GGB31672.1"/>
    </source>
</evidence>
<organism evidence="4 5">
    <name type="scientific">Gordonia jinhuaensis</name>
    <dbReference type="NCBI Taxonomy" id="1517702"/>
    <lineage>
        <taxon>Bacteria</taxon>
        <taxon>Bacillati</taxon>
        <taxon>Actinomycetota</taxon>
        <taxon>Actinomycetes</taxon>
        <taxon>Mycobacteriales</taxon>
        <taxon>Gordoniaceae</taxon>
        <taxon>Gordonia</taxon>
    </lineage>
</organism>
<dbReference type="Pfam" id="PF00239">
    <property type="entry name" value="Resolvase"/>
    <property type="match status" value="1"/>
</dbReference>
<dbReference type="InterPro" id="IPR050639">
    <property type="entry name" value="SSR_resolvase"/>
</dbReference>
<name>A0A916T4M9_9ACTN</name>
<evidence type="ECO:0000313" key="5">
    <source>
        <dbReference type="Proteomes" id="UP000621454"/>
    </source>
</evidence>
<accession>A0A916T4M9</accession>
<sequence length="549" mass="61804">MTTAYTAGRPLDLENFHLTAITYQRVSTEEQAAKGGQREGFSIPAQRQANQRKADELGAAVVEEFVDPGYSGRTLKRPDLQRMFKYIKTHQVTYCIVHKLDRLARDRLVDLEIQRALIEAGVTLVSVTESIDETPSGTLVHGVMSAIAEFYSKNLAAEVTKGLTQKIATGGTPGRAPLGYLNVRKHSEEGREYRTVEVDPERAPLIQWAFAVYAAGDTSVEKILTDLTARGLTTVATPQRPSKPVSKSGFFKLLRNPYYIGRIRYNGAVYDGNHPPIVDTEVWERVQRLLDSRAHADVRFRKHEHPLKGILYCATCKSRLHLDFARNKQGIRYAYYVCSGRTSKRTTCTRKAVPVGIAEDLVQTSYQRIGISEATYTELAKQVDAAFDERMATRSQELAELTANRKRLEAESEKLLAAHFADAIDLDTLKRHQDRIRTGLAEIDRKLENDHEQYTGQRKYLTSAMKLLTYCATMYRQSDDEAKRLANQAFFDKIYIGEDEQPTVELAEPFNALSPDTLSHVGGSSTSTTVEPRRFELLTSALQRQRSTN</sequence>
<dbReference type="InterPro" id="IPR006119">
    <property type="entry name" value="Resolv_N"/>
</dbReference>
<dbReference type="SMART" id="SM00857">
    <property type="entry name" value="Resolvase"/>
    <property type="match status" value="1"/>
</dbReference>
<dbReference type="CDD" id="cd00338">
    <property type="entry name" value="Ser_Recombinase"/>
    <property type="match status" value="1"/>
</dbReference>
<dbReference type="InterPro" id="IPR011109">
    <property type="entry name" value="DNA_bind_recombinase_dom"/>
</dbReference>
<gene>
    <name evidence="4" type="ORF">GCM10011489_19840</name>
</gene>
<dbReference type="PANTHER" id="PTHR30461:SF23">
    <property type="entry name" value="DNA RECOMBINASE-RELATED"/>
    <property type="match status" value="1"/>
</dbReference>
<proteinExistence type="predicted"/>
<dbReference type="Pfam" id="PF07508">
    <property type="entry name" value="Recombinase"/>
    <property type="match status" value="1"/>
</dbReference>
<dbReference type="EMBL" id="BMGC01000011">
    <property type="protein sequence ID" value="GGB31672.1"/>
    <property type="molecule type" value="Genomic_DNA"/>
</dbReference>
<reference evidence="4" key="1">
    <citation type="journal article" date="2014" name="Int. J. Syst. Evol. Microbiol.">
        <title>Complete genome sequence of Corynebacterium casei LMG S-19264T (=DSM 44701T), isolated from a smear-ripened cheese.</title>
        <authorList>
            <consortium name="US DOE Joint Genome Institute (JGI-PGF)"/>
            <person name="Walter F."/>
            <person name="Albersmeier A."/>
            <person name="Kalinowski J."/>
            <person name="Ruckert C."/>
        </authorList>
    </citation>
    <scope>NUCLEOTIDE SEQUENCE</scope>
    <source>
        <strain evidence="4">CGMCC 1.12827</strain>
    </source>
</reference>
<evidence type="ECO:0000256" key="1">
    <source>
        <dbReference type="SAM" id="Coils"/>
    </source>
</evidence>
<dbReference type="GO" id="GO:0003677">
    <property type="term" value="F:DNA binding"/>
    <property type="evidence" value="ECO:0007669"/>
    <property type="project" value="InterPro"/>
</dbReference>
<feature type="domain" description="Recombinase" evidence="3">
    <location>
        <begin position="177"/>
        <end position="296"/>
    </location>
</feature>
<dbReference type="GO" id="GO:0000150">
    <property type="term" value="F:DNA strand exchange activity"/>
    <property type="evidence" value="ECO:0007669"/>
    <property type="project" value="InterPro"/>
</dbReference>
<evidence type="ECO:0000259" key="3">
    <source>
        <dbReference type="PROSITE" id="PS51737"/>
    </source>
</evidence>
<dbReference type="InterPro" id="IPR038109">
    <property type="entry name" value="DNA_bind_recomb_sf"/>
</dbReference>
<feature type="domain" description="Resolvase/invertase-type recombinase catalytic" evidence="2">
    <location>
        <begin position="19"/>
        <end position="170"/>
    </location>
</feature>
<dbReference type="InterPro" id="IPR025827">
    <property type="entry name" value="Zn_ribbon_recom_dom"/>
</dbReference>
<dbReference type="SUPFAM" id="SSF53041">
    <property type="entry name" value="Resolvase-like"/>
    <property type="match status" value="1"/>
</dbReference>
<protein>
    <submittedName>
        <fullName evidence="4">Recombinase</fullName>
    </submittedName>
</protein>
<dbReference type="PANTHER" id="PTHR30461">
    <property type="entry name" value="DNA-INVERTASE FROM LAMBDOID PROPHAGE"/>
    <property type="match status" value="1"/>
</dbReference>